<protein>
    <submittedName>
        <fullName evidence="2">Enoyl-CoA hydratase-related protein</fullName>
    </submittedName>
</protein>
<dbReference type="InterPro" id="IPR051683">
    <property type="entry name" value="Enoyl-CoA_Hydratase/Isomerase"/>
</dbReference>
<evidence type="ECO:0000256" key="1">
    <source>
        <dbReference type="ARBA" id="ARBA00005254"/>
    </source>
</evidence>
<dbReference type="RefSeq" id="WP_408167886.1">
    <property type="nucleotide sequence ID" value="NZ_JAQQFR010000006.1"/>
</dbReference>
<evidence type="ECO:0000313" key="3">
    <source>
        <dbReference type="Proteomes" id="UP001629214"/>
    </source>
</evidence>
<keyword evidence="3" id="KW-1185">Reference proteome</keyword>
<dbReference type="PANTHER" id="PTHR42964">
    <property type="entry name" value="ENOYL-COA HYDRATASE"/>
    <property type="match status" value="1"/>
</dbReference>
<dbReference type="PANTHER" id="PTHR42964:SF1">
    <property type="entry name" value="POLYKETIDE BIOSYNTHESIS ENOYL-COA HYDRATASE PKSH-RELATED"/>
    <property type="match status" value="1"/>
</dbReference>
<dbReference type="Gene3D" id="1.10.12.10">
    <property type="entry name" value="Lyase 2-enoyl-coa Hydratase, Chain A, domain 2"/>
    <property type="match status" value="1"/>
</dbReference>
<dbReference type="SUPFAM" id="SSF52096">
    <property type="entry name" value="ClpP/crotonase"/>
    <property type="match status" value="1"/>
</dbReference>
<evidence type="ECO:0000313" key="2">
    <source>
        <dbReference type="EMBL" id="MFL9878892.1"/>
    </source>
</evidence>
<proteinExistence type="inferred from homology"/>
<dbReference type="EMBL" id="JAQQFR010000006">
    <property type="protein sequence ID" value="MFL9878892.1"/>
    <property type="molecule type" value="Genomic_DNA"/>
</dbReference>
<gene>
    <name evidence="2" type="ORF">PQR63_10895</name>
</gene>
<comment type="similarity">
    <text evidence="1">Belongs to the enoyl-CoA hydratase/isomerase family.</text>
</comment>
<dbReference type="InterPro" id="IPR001753">
    <property type="entry name" value="Enoyl-CoA_hydra/iso"/>
</dbReference>
<dbReference type="Proteomes" id="UP001629214">
    <property type="component" value="Unassembled WGS sequence"/>
</dbReference>
<dbReference type="InterPro" id="IPR014748">
    <property type="entry name" value="Enoyl-CoA_hydra_C"/>
</dbReference>
<sequence>MSQAADLVIDARGVATITLNRPEVHNAFDDLLIAHLINLIAQARDNPQVKALVLASTGKSFSAGADLGWMRRMADASREDNIKDAHQLSALMEGLNNFPCPTVAKIQGTVMGGGVGLVACCDIAIASDNAFFALSEVKLGLAPAVISPYVIAKIGVSQARRYFVSAERFSAIRAAAIDLVHEVVLATELDAKTEQIIATLLANGPQAMRRAKELAQAENPLPCTPALRDYTTGVIADLRASEEGKEGLRAFLEKTQPGWIAKH</sequence>
<dbReference type="CDD" id="cd06558">
    <property type="entry name" value="crotonase-like"/>
    <property type="match status" value="1"/>
</dbReference>
<dbReference type="InterPro" id="IPR029045">
    <property type="entry name" value="ClpP/crotonase-like_dom_sf"/>
</dbReference>
<name>A0ABW8Z767_9BURK</name>
<dbReference type="Pfam" id="PF00378">
    <property type="entry name" value="ECH_1"/>
    <property type="match status" value="1"/>
</dbReference>
<reference evidence="2 3" key="1">
    <citation type="journal article" date="2024" name="Chem. Sci.">
        <title>Discovery of megapolipeptins by genome mining of a Burkholderiales bacteria collection.</title>
        <authorList>
            <person name="Paulo B.S."/>
            <person name="Recchia M.J.J."/>
            <person name="Lee S."/>
            <person name="Fergusson C.H."/>
            <person name="Romanowski S.B."/>
            <person name="Hernandez A."/>
            <person name="Krull N."/>
            <person name="Liu D.Y."/>
            <person name="Cavanagh H."/>
            <person name="Bos A."/>
            <person name="Gray C.A."/>
            <person name="Murphy B.T."/>
            <person name="Linington R.G."/>
            <person name="Eustaquio A.S."/>
        </authorList>
    </citation>
    <scope>NUCLEOTIDE SEQUENCE [LARGE SCALE GENOMIC DNA]</scope>
    <source>
        <strain evidence="2 3">RL21-008-BIB-B</strain>
    </source>
</reference>
<organism evidence="2 3">
    <name type="scientific">Herbaspirillum rhizosphaerae</name>
    <dbReference type="NCBI Taxonomy" id="346179"/>
    <lineage>
        <taxon>Bacteria</taxon>
        <taxon>Pseudomonadati</taxon>
        <taxon>Pseudomonadota</taxon>
        <taxon>Betaproteobacteria</taxon>
        <taxon>Burkholderiales</taxon>
        <taxon>Oxalobacteraceae</taxon>
        <taxon>Herbaspirillum</taxon>
    </lineage>
</organism>
<comment type="caution">
    <text evidence="2">The sequence shown here is derived from an EMBL/GenBank/DDBJ whole genome shotgun (WGS) entry which is preliminary data.</text>
</comment>
<accession>A0ABW8Z767</accession>
<dbReference type="Gene3D" id="3.90.226.10">
    <property type="entry name" value="2-enoyl-CoA Hydratase, Chain A, domain 1"/>
    <property type="match status" value="1"/>
</dbReference>